<proteinExistence type="predicted"/>
<dbReference type="OrthoDB" id="1305548at2759"/>
<evidence type="ECO:0000313" key="2">
    <source>
        <dbReference type="EMBL" id="KAG5632684.1"/>
    </source>
</evidence>
<feature type="region of interest" description="Disordered" evidence="1">
    <location>
        <begin position="88"/>
        <end position="116"/>
    </location>
</feature>
<dbReference type="Proteomes" id="UP000824120">
    <property type="component" value="Chromosome 1"/>
</dbReference>
<protein>
    <submittedName>
        <fullName evidence="2">Uncharacterized protein</fullName>
    </submittedName>
</protein>
<gene>
    <name evidence="2" type="ORF">H5410_004401</name>
</gene>
<evidence type="ECO:0000313" key="3">
    <source>
        <dbReference type="Proteomes" id="UP000824120"/>
    </source>
</evidence>
<name>A0A9J6B7Z4_SOLCO</name>
<evidence type="ECO:0000256" key="1">
    <source>
        <dbReference type="SAM" id="MobiDB-lite"/>
    </source>
</evidence>
<organism evidence="2 3">
    <name type="scientific">Solanum commersonii</name>
    <name type="common">Commerson's wild potato</name>
    <name type="synonym">Commerson's nightshade</name>
    <dbReference type="NCBI Taxonomy" id="4109"/>
    <lineage>
        <taxon>Eukaryota</taxon>
        <taxon>Viridiplantae</taxon>
        <taxon>Streptophyta</taxon>
        <taxon>Embryophyta</taxon>
        <taxon>Tracheophyta</taxon>
        <taxon>Spermatophyta</taxon>
        <taxon>Magnoliopsida</taxon>
        <taxon>eudicotyledons</taxon>
        <taxon>Gunneridae</taxon>
        <taxon>Pentapetalae</taxon>
        <taxon>asterids</taxon>
        <taxon>lamiids</taxon>
        <taxon>Solanales</taxon>
        <taxon>Solanaceae</taxon>
        <taxon>Solanoideae</taxon>
        <taxon>Solaneae</taxon>
        <taxon>Solanum</taxon>
    </lineage>
</organism>
<comment type="caution">
    <text evidence="2">The sequence shown here is derived from an EMBL/GenBank/DDBJ whole genome shotgun (WGS) entry which is preliminary data.</text>
</comment>
<dbReference type="AlphaFoldDB" id="A0A9J6B7Z4"/>
<sequence length="116" mass="13146">FIIIFDDSNGYDSSKTHGLTSVADNEILIHGFVEFSQEVDQEVASHLTKTLQHVESHQLASSSRGHVISRGSNAVIPRKPYRFKRMRASNDPEVIEEKRKRTTKMCSSSQRKKSTI</sequence>
<dbReference type="EMBL" id="JACXVP010000001">
    <property type="protein sequence ID" value="KAG5632684.1"/>
    <property type="molecule type" value="Genomic_DNA"/>
</dbReference>
<keyword evidence="3" id="KW-1185">Reference proteome</keyword>
<feature type="non-terminal residue" evidence="2">
    <location>
        <position position="116"/>
    </location>
</feature>
<reference evidence="2 3" key="1">
    <citation type="submission" date="2020-09" db="EMBL/GenBank/DDBJ databases">
        <title>De no assembly of potato wild relative species, Solanum commersonii.</title>
        <authorList>
            <person name="Cho K."/>
        </authorList>
    </citation>
    <scope>NUCLEOTIDE SEQUENCE [LARGE SCALE GENOMIC DNA]</scope>
    <source>
        <strain evidence="2">LZ3.2</strain>
        <tissue evidence="2">Leaf</tissue>
    </source>
</reference>
<accession>A0A9J6B7Z4</accession>